<feature type="transmembrane region" description="Helical" evidence="1">
    <location>
        <begin position="54"/>
        <end position="75"/>
    </location>
</feature>
<organism evidence="2 3">
    <name type="scientific">Mangrovivirga halotolerans</name>
    <dbReference type="NCBI Taxonomy" id="2993936"/>
    <lineage>
        <taxon>Bacteria</taxon>
        <taxon>Pseudomonadati</taxon>
        <taxon>Bacteroidota</taxon>
        <taxon>Cytophagia</taxon>
        <taxon>Cytophagales</taxon>
        <taxon>Mangrovivirgaceae</taxon>
        <taxon>Mangrovivirga</taxon>
    </lineage>
</organism>
<keyword evidence="1" id="KW-0812">Transmembrane</keyword>
<evidence type="ECO:0000313" key="3">
    <source>
        <dbReference type="Proteomes" id="UP001209885"/>
    </source>
</evidence>
<evidence type="ECO:0000313" key="2">
    <source>
        <dbReference type="EMBL" id="MCX2745583.1"/>
    </source>
</evidence>
<accession>A0ABT3RUX5</accession>
<dbReference type="EMBL" id="JAPFQN010000010">
    <property type="protein sequence ID" value="MCX2745583.1"/>
    <property type="molecule type" value="Genomic_DNA"/>
</dbReference>
<keyword evidence="3" id="KW-1185">Reference proteome</keyword>
<dbReference type="SUPFAM" id="SSF55961">
    <property type="entry name" value="Bet v1-like"/>
    <property type="match status" value="1"/>
</dbReference>
<feature type="transmembrane region" description="Helical" evidence="1">
    <location>
        <begin position="114"/>
        <end position="131"/>
    </location>
</feature>
<feature type="transmembrane region" description="Helical" evidence="1">
    <location>
        <begin position="81"/>
        <end position="102"/>
    </location>
</feature>
<keyword evidence="1" id="KW-1133">Transmembrane helix</keyword>
<sequence length="298" mass="34227">MKKEFIISIIISLTFLSLGFILLHFELIGYGLSFFVFLPFTLGFILGKSTLKSMSLWGLTISLAIFFILLLGGNLEGMVCVLMSMPLILIAIAIGAVVKHGIKRYRNKDKQDNLIKSSILPFCLFLTLAFIETELTKNDQFVIEVKSEIILPYSPIQVYETIKSVDTLDAEKPFLMKLDLPIPQKCILEEEKVGGIRTCYFEGGLIVEKITELEKGKILKMDVIDYQLTGRKWLGFNEAIYYFDELENGQTKMTRITTYTSELYPRFYWKPLEKIGIEQEHEYVFSNLKKDLKNRYGG</sequence>
<evidence type="ECO:0000256" key="1">
    <source>
        <dbReference type="SAM" id="Phobius"/>
    </source>
</evidence>
<protein>
    <submittedName>
        <fullName evidence="2">Polyketide cyclase</fullName>
    </submittedName>
</protein>
<proteinExistence type="predicted"/>
<feature type="transmembrane region" description="Helical" evidence="1">
    <location>
        <begin position="28"/>
        <end position="47"/>
    </location>
</feature>
<dbReference type="RefSeq" id="WP_266058181.1">
    <property type="nucleotide sequence ID" value="NZ_JAPFQN010000010.1"/>
</dbReference>
<gene>
    <name evidence="2" type="ORF">OO013_17005</name>
</gene>
<keyword evidence="1" id="KW-0472">Membrane</keyword>
<comment type="caution">
    <text evidence="2">The sequence shown here is derived from an EMBL/GenBank/DDBJ whole genome shotgun (WGS) entry which is preliminary data.</text>
</comment>
<feature type="transmembrane region" description="Helical" evidence="1">
    <location>
        <begin position="5"/>
        <end position="22"/>
    </location>
</feature>
<reference evidence="2 3" key="1">
    <citation type="submission" date="2022-11" db="EMBL/GenBank/DDBJ databases">
        <title>The characterization of three novel Bacteroidetes species and genomic analysis of their roles in tidal elemental geochemical cycles.</title>
        <authorList>
            <person name="Ma K."/>
        </authorList>
    </citation>
    <scope>NUCLEOTIDE SEQUENCE [LARGE SCALE GENOMIC DNA]</scope>
    <source>
        <strain evidence="2 3">M17</strain>
    </source>
</reference>
<name>A0ABT3RUX5_9BACT</name>
<dbReference type="Proteomes" id="UP001209885">
    <property type="component" value="Unassembled WGS sequence"/>
</dbReference>